<dbReference type="InterPro" id="IPR001995">
    <property type="entry name" value="Peptidase_A2_cat"/>
</dbReference>
<dbReference type="Gene3D" id="3.40.50.300">
    <property type="entry name" value="P-loop containing nucleotide triphosphate hydrolases"/>
    <property type="match status" value="1"/>
</dbReference>
<keyword evidence="1" id="KW-0677">Repeat</keyword>
<dbReference type="PRINTS" id="PR01415">
    <property type="entry name" value="ANKYRIN"/>
</dbReference>
<dbReference type="HOGENOM" id="CLU_000288_34_1_1"/>
<dbReference type="Gene3D" id="1.25.40.20">
    <property type="entry name" value="Ankyrin repeat-containing domain"/>
    <property type="match status" value="4"/>
</dbReference>
<dbReference type="SUPFAM" id="SSF48403">
    <property type="entry name" value="Ankyrin repeat"/>
    <property type="match status" value="1"/>
</dbReference>
<organism evidence="5">
    <name type="scientific">Verticillium alfalfae (strain VaMs.102 / ATCC MYA-4576 / FGSC 10136)</name>
    <name type="common">Verticillium wilt of alfalfa</name>
    <name type="synonym">Verticillium albo-atrum</name>
    <dbReference type="NCBI Taxonomy" id="526221"/>
    <lineage>
        <taxon>Eukaryota</taxon>
        <taxon>Fungi</taxon>
        <taxon>Dikarya</taxon>
        <taxon>Ascomycota</taxon>
        <taxon>Pezizomycotina</taxon>
        <taxon>Sordariomycetes</taxon>
        <taxon>Hypocreomycetidae</taxon>
        <taxon>Glomerellales</taxon>
        <taxon>Plectosphaerellaceae</taxon>
        <taxon>Verticillium</taxon>
    </lineage>
</organism>
<feature type="repeat" description="ANK" evidence="2">
    <location>
        <begin position="856"/>
        <end position="891"/>
    </location>
</feature>
<dbReference type="PROSITE" id="PS50297">
    <property type="entry name" value="ANK_REP_REGION"/>
    <property type="match status" value="4"/>
</dbReference>
<dbReference type="STRING" id="526221.C9S9Y1"/>
<dbReference type="RefSeq" id="XP_003008115.1">
    <property type="nucleotide sequence ID" value="XM_003008069.1"/>
</dbReference>
<dbReference type="GeneID" id="9532587"/>
<name>C9S9Y1_VERA1</name>
<proteinExistence type="predicted"/>
<dbReference type="OrthoDB" id="195446at2759"/>
<gene>
    <name evidence="4" type="ORF">VDBG_02303</name>
</gene>
<dbReference type="InterPro" id="IPR036770">
    <property type="entry name" value="Ankyrin_rpt-contain_sf"/>
</dbReference>
<dbReference type="SUPFAM" id="SSF52540">
    <property type="entry name" value="P-loop containing nucleoside triphosphate hydrolases"/>
    <property type="match status" value="1"/>
</dbReference>
<dbReference type="Pfam" id="PF24883">
    <property type="entry name" value="NPHP3_N"/>
    <property type="match status" value="1"/>
</dbReference>
<dbReference type="InterPro" id="IPR056693">
    <property type="entry name" value="DUF7791"/>
</dbReference>
<dbReference type="GO" id="GO:0004190">
    <property type="term" value="F:aspartic-type endopeptidase activity"/>
    <property type="evidence" value="ECO:0007669"/>
    <property type="project" value="InterPro"/>
</dbReference>
<reference evidence="5" key="1">
    <citation type="journal article" date="2011" name="PLoS Pathog.">
        <title>Comparative genomics yields insights into niche adaptation of plant vascular wilt pathogens.</title>
        <authorList>
            <person name="Klosterman S.J."/>
            <person name="Subbarao K.V."/>
            <person name="Kang S."/>
            <person name="Veronese P."/>
            <person name="Gold S.E."/>
            <person name="Thomma B.P.H.J."/>
            <person name="Chen Z."/>
            <person name="Henrissat B."/>
            <person name="Lee Y.-H."/>
            <person name="Park J."/>
            <person name="Garcia-Pedrajas M.D."/>
            <person name="Barbara D.J."/>
            <person name="Anchieta A."/>
            <person name="de Jonge R."/>
            <person name="Santhanam P."/>
            <person name="Maruthachalam K."/>
            <person name="Atallah Z."/>
            <person name="Amyotte S.G."/>
            <person name="Paz Z."/>
            <person name="Inderbitzin P."/>
            <person name="Hayes R.J."/>
            <person name="Heiman D.I."/>
            <person name="Young S."/>
            <person name="Zeng Q."/>
            <person name="Engels R."/>
            <person name="Galagan J."/>
            <person name="Cuomo C.A."/>
            <person name="Dobinson K.F."/>
            <person name="Ma L.-J."/>
        </authorList>
    </citation>
    <scope>NUCLEOTIDE SEQUENCE [LARGE SCALE GENOMIC DNA]</scope>
    <source>
        <strain evidence="5">VaMs.102 / ATCC MYA-4576 / FGSC 10136</strain>
    </source>
</reference>
<keyword evidence="5" id="KW-1185">Reference proteome</keyword>
<dbReference type="PROSITE" id="PS50088">
    <property type="entry name" value="ANK_REPEAT"/>
    <property type="match status" value="5"/>
</dbReference>
<dbReference type="GO" id="GO:0006508">
    <property type="term" value="P:proteolysis"/>
    <property type="evidence" value="ECO:0007669"/>
    <property type="project" value="InterPro"/>
</dbReference>
<keyword evidence="4" id="KW-0418">Kinase</keyword>
<evidence type="ECO:0000313" key="5">
    <source>
        <dbReference type="Proteomes" id="UP000008698"/>
    </source>
</evidence>
<dbReference type="GO" id="GO:0016301">
    <property type="term" value="F:kinase activity"/>
    <property type="evidence" value="ECO:0007669"/>
    <property type="project" value="UniProtKB-KW"/>
</dbReference>
<evidence type="ECO:0000256" key="2">
    <source>
        <dbReference type="PROSITE-ProRule" id="PRU00023"/>
    </source>
</evidence>
<dbReference type="PROSITE" id="PS50175">
    <property type="entry name" value="ASP_PROT_RETROV"/>
    <property type="match status" value="1"/>
</dbReference>
<dbReference type="InterPro" id="IPR027417">
    <property type="entry name" value="P-loop_NTPase"/>
</dbReference>
<dbReference type="Proteomes" id="UP000008698">
    <property type="component" value="Unassembled WGS sequence"/>
</dbReference>
<dbReference type="AlphaFoldDB" id="C9S9Y1"/>
<feature type="repeat" description="ANK" evidence="2">
    <location>
        <begin position="720"/>
        <end position="752"/>
    </location>
</feature>
<dbReference type="OMA" id="HANTCEW"/>
<dbReference type="InterPro" id="IPR002110">
    <property type="entry name" value="Ankyrin_rpt"/>
</dbReference>
<evidence type="ECO:0000259" key="3">
    <source>
        <dbReference type="PROSITE" id="PS50175"/>
    </source>
</evidence>
<sequence length="993" mass="110946">MDILQATKAVFFLGTPHRGSHVLEKLFAQTGLKLGKMMLHKQMPAQIKTALQPRTSESFICNSDFVKIKGSIAIVNFYEQVNLPGLGELVVDKDSAVFDSEKAENIPIARDHRRLVRFTGPEDDAYRTLLETLKRKIRVFLLETDPAKGTVPLAWRRGKRPIEPHRATLQWFWEREGKFLKWLTRGAGLFSIEGKPGSGKTVLMGDMVSKAKQFSEMDVLVHHFFNKRGQIIEHSFQGFLQSVLEQILRQQPSLFEHMLQDWYTMQDPQQMTPNHWPEWLLKRALTQVIARGSTTLRFLMIFDALDECQSEIDIVEILSFLKVLLSGTLGKNVRIVFSCRYLPDTSNLNPAECLRMEHHNQSDIANLVHDVWSSSIPMDAPADEFQELKKAIIKKANGIFLWVRLALDRVTKAVRDGGTSDEIRETIDELPGELSGIFEMLLGHPAQKHREETHAMLSMALTAKKPLTIEEFRLVLNLCSDDAISSLADMNRSTKLVSNYQVMQRRIRSRCGGLLEVVPADRLDTAEEVGGTARNESRQVVQFVHQSVKDFLSLRSQDKTTGLPSPEQFEKDGHAKLTRACLRYLRMSETYRLLRSSPNTTHYDLSLLAVRKNLVSLVEHLCKTGELVHETRFEADIRRSELDDNHGQAAVQNVTLMSLLTTGSIDFGSVFGAEQDEYRVDAESTDLFARMVASGGPLSAMQQLVCLGGASMVVECSSHDADNLLHLAAVNEDPMMAGYMLELGIDLNAQNTDGESPLHVAASLGTRAQVELLLDRGADTSLLTLRGRTVFHLALLNPKLRPCKALLARLFATDASQHIADRDGVLPIHLAAAQGWLATVEWLIEIGADIFSRDNQGRTPLHTAAASMGIDSTAVVRFLVDKGLEVEDADEGGMTPLHHVLYSYDVLHKDAFDPEVSLANARYLLQRGANVNAKDLEGTTPLHLAAWRGNSAVVKLLLKSGADVEARNRADVKPIDHAKEDEIWELLELAARI</sequence>
<dbReference type="EMBL" id="DS985215">
    <property type="protein sequence ID" value="EEY16194.1"/>
    <property type="molecule type" value="Genomic_DNA"/>
</dbReference>
<evidence type="ECO:0000256" key="1">
    <source>
        <dbReference type="ARBA" id="ARBA00022737"/>
    </source>
</evidence>
<dbReference type="Pfam" id="PF25053">
    <property type="entry name" value="DUF7791"/>
    <property type="match status" value="1"/>
</dbReference>
<dbReference type="SMART" id="SM00248">
    <property type="entry name" value="ANK"/>
    <property type="match status" value="7"/>
</dbReference>
<keyword evidence="4" id="KW-0808">Transferase</keyword>
<protein>
    <submittedName>
        <fullName evidence="4">Ankyrin repeat and protein kinase domain-containing protein</fullName>
    </submittedName>
</protein>
<dbReference type="Pfam" id="PF12796">
    <property type="entry name" value="Ank_2"/>
    <property type="match status" value="3"/>
</dbReference>
<accession>C9S9Y1</accession>
<dbReference type="eggNOG" id="KOG4177">
    <property type="taxonomic scope" value="Eukaryota"/>
</dbReference>
<dbReference type="InterPro" id="IPR056884">
    <property type="entry name" value="NPHP3-like_N"/>
</dbReference>
<feature type="repeat" description="ANK" evidence="2">
    <location>
        <begin position="823"/>
        <end position="855"/>
    </location>
</feature>
<dbReference type="KEGG" id="val:VDBG_02303"/>
<keyword evidence="2" id="KW-0040">ANK repeat</keyword>
<dbReference type="PANTHER" id="PTHR10039">
    <property type="entry name" value="AMELOGENIN"/>
    <property type="match status" value="1"/>
</dbReference>
<dbReference type="PANTHER" id="PTHR10039:SF5">
    <property type="entry name" value="NACHT DOMAIN-CONTAINING PROTEIN"/>
    <property type="match status" value="1"/>
</dbReference>
<evidence type="ECO:0000313" key="4">
    <source>
        <dbReference type="EMBL" id="EEY16194.1"/>
    </source>
</evidence>
<feature type="domain" description="Peptidase A2" evidence="3">
    <location>
        <begin position="770"/>
        <end position="784"/>
    </location>
</feature>
<feature type="repeat" description="ANK" evidence="2">
    <location>
        <begin position="937"/>
        <end position="969"/>
    </location>
</feature>
<feature type="repeat" description="ANK" evidence="2">
    <location>
        <begin position="753"/>
        <end position="785"/>
    </location>
</feature>